<dbReference type="EMBL" id="QWIQ01000419">
    <property type="protein sequence ID" value="RMY88320.1"/>
    <property type="molecule type" value="Genomic_DNA"/>
</dbReference>
<name>A0A3M7FHI0_HORWE</name>
<evidence type="ECO:0000313" key="3">
    <source>
        <dbReference type="EMBL" id="RMY88320.1"/>
    </source>
</evidence>
<feature type="compositionally biased region" description="Basic and acidic residues" evidence="2">
    <location>
        <begin position="277"/>
        <end position="289"/>
    </location>
</feature>
<dbReference type="Proteomes" id="UP000281468">
    <property type="component" value="Unassembled WGS sequence"/>
</dbReference>
<protein>
    <submittedName>
        <fullName evidence="3">Uncharacterized protein</fullName>
    </submittedName>
</protein>
<sequence>MAGFHDQAAEQAQPKRPSERSIAFAISIVLSKPEGLDIKEYIRLLQQHIAQGSREQALSSGHRHLDRSSWWRGEYERTKEALNAARDQTVDLQREVEVLKGKLETARLSKAPKKRKKIDEDVVPVPREPKRARREASPPRRTQNPYVDPENDLSFSEIGEIGNILLRNLYQIHTAMRSHHKNDPNILAYHLVRAASTLLQVVIQTVSECLKRPDTALNLLKSNLMAVHRAVASLISGLDRLTNAANGLESQGRVIYAYVRMFSELIEALGEASSREMTKPLAMSDERPSTSKGKKKSEHAKPANLKDRPTLNALTAFLCGILDLLDPKVDAHGSLFEGFAFVVLNKLGSRMYMVVFGQARGPTLEAEIARANEPDEVEDPSQGPVLHQKGLELQQAKLEAPYLIHLLTRLMNSAPAHLGAIISTKTGKPKQANNKGSMKGALALTAKDRLQKTLVNCMFGTEGVDEHSPLLDCLKMPATPATPLSVPKVKEAEVQEWFKEEVWRLLGWEVLSKEGEWELM</sequence>
<keyword evidence="1" id="KW-0175">Coiled coil</keyword>
<organism evidence="3 4">
    <name type="scientific">Hortaea werneckii</name>
    <name type="common">Black yeast</name>
    <name type="synonym">Cladosporium werneckii</name>
    <dbReference type="NCBI Taxonomy" id="91943"/>
    <lineage>
        <taxon>Eukaryota</taxon>
        <taxon>Fungi</taxon>
        <taxon>Dikarya</taxon>
        <taxon>Ascomycota</taxon>
        <taxon>Pezizomycotina</taxon>
        <taxon>Dothideomycetes</taxon>
        <taxon>Dothideomycetidae</taxon>
        <taxon>Mycosphaerellales</taxon>
        <taxon>Teratosphaeriaceae</taxon>
        <taxon>Hortaea</taxon>
    </lineage>
</organism>
<evidence type="ECO:0000256" key="1">
    <source>
        <dbReference type="SAM" id="Coils"/>
    </source>
</evidence>
<evidence type="ECO:0000313" key="4">
    <source>
        <dbReference type="Proteomes" id="UP000281468"/>
    </source>
</evidence>
<feature type="region of interest" description="Disordered" evidence="2">
    <location>
        <begin position="277"/>
        <end position="305"/>
    </location>
</feature>
<accession>A0A3M7FHI0</accession>
<feature type="region of interest" description="Disordered" evidence="2">
    <location>
        <begin position="109"/>
        <end position="149"/>
    </location>
</feature>
<comment type="caution">
    <text evidence="3">The sequence shown here is derived from an EMBL/GenBank/DDBJ whole genome shotgun (WGS) entry which is preliminary data.</text>
</comment>
<dbReference type="AlphaFoldDB" id="A0A3M7FHI0"/>
<proteinExistence type="predicted"/>
<feature type="coiled-coil region" evidence="1">
    <location>
        <begin position="75"/>
        <end position="102"/>
    </location>
</feature>
<evidence type="ECO:0000256" key="2">
    <source>
        <dbReference type="SAM" id="MobiDB-lite"/>
    </source>
</evidence>
<reference evidence="3 4" key="1">
    <citation type="journal article" date="2018" name="BMC Genomics">
        <title>Genomic evidence for intraspecific hybridization in a clonal and extremely halotolerant yeast.</title>
        <authorList>
            <person name="Gostincar C."/>
            <person name="Stajich J.E."/>
            <person name="Zupancic J."/>
            <person name="Zalar P."/>
            <person name="Gunde-Cimerman N."/>
        </authorList>
    </citation>
    <scope>NUCLEOTIDE SEQUENCE [LARGE SCALE GENOMIC DNA]</scope>
    <source>
        <strain evidence="3 4">EXF-171</strain>
    </source>
</reference>
<gene>
    <name evidence="3" type="ORF">D0862_10466</name>
</gene>